<keyword evidence="4" id="KW-0378">Hydrolase</keyword>
<accession>A0A645J7K4</accession>
<dbReference type="Gene3D" id="3.40.710.10">
    <property type="entry name" value="DD-peptidase/beta-lactamase superfamily"/>
    <property type="match status" value="1"/>
</dbReference>
<dbReference type="GO" id="GO:0008658">
    <property type="term" value="F:penicillin binding"/>
    <property type="evidence" value="ECO:0007669"/>
    <property type="project" value="InterPro"/>
</dbReference>
<dbReference type="EMBL" id="VSSQ01132763">
    <property type="protein sequence ID" value="MPN59120.1"/>
    <property type="molecule type" value="Genomic_DNA"/>
</dbReference>
<dbReference type="PANTHER" id="PTHR30627">
    <property type="entry name" value="PEPTIDOGLYCAN D,D-TRANSPEPTIDASE"/>
    <property type="match status" value="1"/>
</dbReference>
<dbReference type="PANTHER" id="PTHR30627:SF6">
    <property type="entry name" value="BETA-LACTAMASE YBXI-RELATED"/>
    <property type="match status" value="1"/>
</dbReference>
<keyword evidence="5" id="KW-0046">Antibiotic resistance</keyword>
<evidence type="ECO:0000313" key="7">
    <source>
        <dbReference type="EMBL" id="MPN59120.1"/>
    </source>
</evidence>
<evidence type="ECO:0000256" key="5">
    <source>
        <dbReference type="ARBA" id="ARBA00023251"/>
    </source>
</evidence>
<dbReference type="GO" id="GO:0008800">
    <property type="term" value="F:beta-lactamase activity"/>
    <property type="evidence" value="ECO:0007669"/>
    <property type="project" value="UniProtKB-EC"/>
</dbReference>
<dbReference type="InterPro" id="IPR012338">
    <property type="entry name" value="Beta-lactam/transpept-like"/>
</dbReference>
<name>A0A645J7K4_9ZZZZ</name>
<dbReference type="SUPFAM" id="SSF56601">
    <property type="entry name" value="beta-lactamase/transpeptidase-like"/>
    <property type="match status" value="1"/>
</dbReference>
<reference evidence="7" key="1">
    <citation type="submission" date="2019-08" db="EMBL/GenBank/DDBJ databases">
        <authorList>
            <person name="Kucharzyk K."/>
            <person name="Murdoch R.W."/>
            <person name="Higgins S."/>
            <person name="Loffler F."/>
        </authorList>
    </citation>
    <scope>NUCLEOTIDE SEQUENCE</scope>
</reference>
<dbReference type="InterPro" id="IPR050515">
    <property type="entry name" value="Beta-lactam/transpept"/>
</dbReference>
<dbReference type="GO" id="GO:0005886">
    <property type="term" value="C:plasma membrane"/>
    <property type="evidence" value="ECO:0007669"/>
    <property type="project" value="TreeGrafter"/>
</dbReference>
<evidence type="ECO:0000256" key="1">
    <source>
        <dbReference type="ARBA" id="ARBA00001526"/>
    </source>
</evidence>
<dbReference type="GO" id="GO:0071555">
    <property type="term" value="P:cell wall organization"/>
    <property type="evidence" value="ECO:0007669"/>
    <property type="project" value="TreeGrafter"/>
</dbReference>
<dbReference type="AlphaFoldDB" id="A0A645J7K4"/>
<dbReference type="InterPro" id="IPR001460">
    <property type="entry name" value="PCN-bd_Tpept"/>
</dbReference>
<keyword evidence="3" id="KW-0732">Signal</keyword>
<proteinExistence type="predicted"/>
<sequence length="126" mass="13702">MVWKVVDSNRNPLYERRPELVSELKAAPDALATVRRGMFDVVNTPNGSGREAKVDGLALYGKTGSAEVGPANNRILTTWFISFVTWKGKTYACTVMVEEGKSGGRSCAPLAAEFFRRYLLASSPGA</sequence>
<evidence type="ECO:0000256" key="2">
    <source>
        <dbReference type="ARBA" id="ARBA00012865"/>
    </source>
</evidence>
<evidence type="ECO:0000259" key="6">
    <source>
        <dbReference type="Pfam" id="PF00905"/>
    </source>
</evidence>
<comment type="caution">
    <text evidence="7">The sequence shown here is derived from an EMBL/GenBank/DDBJ whole genome shotgun (WGS) entry which is preliminary data.</text>
</comment>
<protein>
    <recommendedName>
        <fullName evidence="2">beta-lactamase</fullName>
        <ecNumber evidence="2">3.5.2.6</ecNumber>
    </recommendedName>
</protein>
<feature type="domain" description="Penicillin-binding protein transpeptidase" evidence="6">
    <location>
        <begin position="15"/>
        <end position="114"/>
    </location>
</feature>
<evidence type="ECO:0000256" key="3">
    <source>
        <dbReference type="ARBA" id="ARBA00022729"/>
    </source>
</evidence>
<organism evidence="7">
    <name type="scientific">bioreactor metagenome</name>
    <dbReference type="NCBI Taxonomy" id="1076179"/>
    <lineage>
        <taxon>unclassified sequences</taxon>
        <taxon>metagenomes</taxon>
        <taxon>ecological metagenomes</taxon>
    </lineage>
</organism>
<dbReference type="GO" id="GO:0046677">
    <property type="term" value="P:response to antibiotic"/>
    <property type="evidence" value="ECO:0007669"/>
    <property type="project" value="UniProtKB-KW"/>
</dbReference>
<dbReference type="EC" id="3.5.2.6" evidence="2"/>
<dbReference type="Pfam" id="PF00905">
    <property type="entry name" value="Transpeptidase"/>
    <property type="match status" value="1"/>
</dbReference>
<comment type="catalytic activity">
    <reaction evidence="1">
        <text>a beta-lactam + H2O = a substituted beta-amino acid</text>
        <dbReference type="Rhea" id="RHEA:20401"/>
        <dbReference type="ChEBI" id="CHEBI:15377"/>
        <dbReference type="ChEBI" id="CHEBI:35627"/>
        <dbReference type="ChEBI" id="CHEBI:140347"/>
        <dbReference type="EC" id="3.5.2.6"/>
    </reaction>
</comment>
<gene>
    <name evidence="7" type="ORF">SDC9_206838</name>
</gene>
<evidence type="ECO:0000256" key="4">
    <source>
        <dbReference type="ARBA" id="ARBA00022801"/>
    </source>
</evidence>